<dbReference type="RefSeq" id="WP_145385152.1">
    <property type="nucleotide sequence ID" value="NZ_CP037423.1"/>
</dbReference>
<evidence type="ECO:0008006" key="4">
    <source>
        <dbReference type="Google" id="ProtNLM"/>
    </source>
</evidence>
<keyword evidence="3" id="KW-1185">Reference proteome</keyword>
<evidence type="ECO:0000313" key="2">
    <source>
        <dbReference type="EMBL" id="QDV41423.1"/>
    </source>
</evidence>
<dbReference type="OrthoDB" id="291028at2"/>
<proteinExistence type="predicted"/>
<dbReference type="AlphaFoldDB" id="A0A518HKR2"/>
<reference evidence="2 3" key="1">
    <citation type="submission" date="2019-03" db="EMBL/GenBank/DDBJ databases">
        <title>Deep-cultivation of Planctomycetes and their phenomic and genomic characterization uncovers novel biology.</title>
        <authorList>
            <person name="Wiegand S."/>
            <person name="Jogler M."/>
            <person name="Boedeker C."/>
            <person name="Pinto D."/>
            <person name="Vollmers J."/>
            <person name="Rivas-Marin E."/>
            <person name="Kohn T."/>
            <person name="Peeters S.H."/>
            <person name="Heuer A."/>
            <person name="Rast P."/>
            <person name="Oberbeckmann S."/>
            <person name="Bunk B."/>
            <person name="Jeske O."/>
            <person name="Meyerdierks A."/>
            <person name="Storesund J.E."/>
            <person name="Kallscheuer N."/>
            <person name="Luecker S."/>
            <person name="Lage O.M."/>
            <person name="Pohl T."/>
            <person name="Merkel B.J."/>
            <person name="Hornburger P."/>
            <person name="Mueller R.-W."/>
            <person name="Bruemmer F."/>
            <person name="Labrenz M."/>
            <person name="Spormann A.M."/>
            <person name="Op den Camp H."/>
            <person name="Overmann J."/>
            <person name="Amann R."/>
            <person name="Jetten M.S.M."/>
            <person name="Mascher T."/>
            <person name="Medema M.H."/>
            <person name="Devos D.P."/>
            <person name="Kaster A.-K."/>
            <person name="Ovreas L."/>
            <person name="Rohde M."/>
            <person name="Galperin M.Y."/>
            <person name="Jogler C."/>
        </authorList>
    </citation>
    <scope>NUCLEOTIDE SEQUENCE [LARGE SCALE GENOMIC DNA]</scope>
    <source>
        <strain evidence="2 3">Enr13</strain>
    </source>
</reference>
<dbReference type="EMBL" id="CP037423">
    <property type="protein sequence ID" value="QDV41423.1"/>
    <property type="molecule type" value="Genomic_DNA"/>
</dbReference>
<gene>
    <name evidence="2" type="ORF">Enr13x_12620</name>
</gene>
<evidence type="ECO:0000313" key="3">
    <source>
        <dbReference type="Proteomes" id="UP000319004"/>
    </source>
</evidence>
<feature type="transmembrane region" description="Helical" evidence="1">
    <location>
        <begin position="293"/>
        <end position="312"/>
    </location>
</feature>
<keyword evidence="1" id="KW-0812">Transmembrane</keyword>
<feature type="transmembrane region" description="Helical" evidence="1">
    <location>
        <begin position="447"/>
        <end position="467"/>
    </location>
</feature>
<protein>
    <recommendedName>
        <fullName evidence="4">Phage-related minor tail protein</fullName>
    </recommendedName>
</protein>
<organism evidence="2 3">
    <name type="scientific">Stieleria neptunia</name>
    <dbReference type="NCBI Taxonomy" id="2527979"/>
    <lineage>
        <taxon>Bacteria</taxon>
        <taxon>Pseudomonadati</taxon>
        <taxon>Planctomycetota</taxon>
        <taxon>Planctomycetia</taxon>
        <taxon>Pirellulales</taxon>
        <taxon>Pirellulaceae</taxon>
        <taxon>Stieleria</taxon>
    </lineage>
</organism>
<dbReference type="KEGG" id="snep:Enr13x_12620"/>
<sequence>MTSSQNIDAGGASFALSLKDDLTRDLQSSLSNAVKAVRGVVGEIDREIKALGRTITDTGKQIAKIGAGASALGAGVTFGFARATIAAGDFAETLSMFDAVFKDQSESVRRWGENYAKTVGRSRGQLLQFLADAQDTFVPLGFDRKEATELSKTVAKLAIDLGSFKNIDDADALRSLLGGIIGNTENLRRFGVVAQEAQIKAQALSMGFDPSNLTAYQKALAILELTLAGTQDAQGDAIKTAGSFANSVRALKAAFGDLKNAIGQPLLEIGTSFVQGMAAVIQSINTVLEKFPLLTKFAAGTALAVGAVGAAATGLGVALATMGTSLATSGALLLVWTVRAQGLTATMGKMAVAAKTAGPAIAAATAEAGKGAAAMAAGESGAMSFGAALRAVGARIAHVAEAIVLAFRSNIFKAAMGGIIRGLRNIVTVGRLAGSAIIGIAKTGLMALGRLLVSPIGLIAAATAAAMKGLELYYRRAEQLANKRGKQLDIERVKLVRQSFIDAGQTPPHDLFKTFNPNGARVVKNPAPELAALTAAQRGLVDEINAMRSPLETFRERIKAASELLNRGEISKDQFNAFSRQEFDRFQQSDPATQARNSLADQLRTPAETLRKSIADARKLFADDAQMMRRAVQAAIETFKATDPAEQLKQQLMTPIERMRQSIANAHKLFAGQPEFLRRAIAASVKEFKASQPSAADDPGVKAAEGIRDAIKTDAQRVAEKMAEAVKLVQSGHLTKAEAQAFNRQLRDDFLGDAPGKPSFQQMAAQSAHVAANIGKFAPSFDNTSSEEKAYRRKTIELQQEMRKELRDIRRRRPAFI</sequence>
<keyword evidence="1" id="KW-0472">Membrane</keyword>
<evidence type="ECO:0000256" key="1">
    <source>
        <dbReference type="SAM" id="Phobius"/>
    </source>
</evidence>
<keyword evidence="1" id="KW-1133">Transmembrane helix</keyword>
<name>A0A518HKR2_9BACT</name>
<accession>A0A518HKR2</accession>
<dbReference type="Proteomes" id="UP000319004">
    <property type="component" value="Chromosome"/>
</dbReference>